<dbReference type="InterPro" id="IPR026113">
    <property type="entry name" value="METTL2/6/8-like"/>
</dbReference>
<keyword evidence="2 4" id="KW-0489">Methyltransferase</keyword>
<comment type="similarity">
    <text evidence="1">Belongs to the methyltransferase superfamily. METL family.</text>
</comment>
<evidence type="ECO:0000256" key="1">
    <source>
        <dbReference type="ARBA" id="ARBA00009725"/>
    </source>
</evidence>
<dbReference type="GO" id="GO:0008757">
    <property type="term" value="F:S-adenosylmethionine-dependent methyltransferase activity"/>
    <property type="evidence" value="ECO:0007669"/>
    <property type="project" value="UniProtKB-ARBA"/>
</dbReference>
<dbReference type="SUPFAM" id="SSF53335">
    <property type="entry name" value="S-adenosyl-L-methionine-dependent methyltransferases"/>
    <property type="match status" value="1"/>
</dbReference>
<proteinExistence type="inferred from homology"/>
<dbReference type="EMBL" id="FR824111">
    <property type="protein sequence ID" value="CCA19243.1"/>
    <property type="molecule type" value="Genomic_DNA"/>
</dbReference>
<dbReference type="HOGENOM" id="CLU_029724_0_2_1"/>
<evidence type="ECO:0000313" key="4">
    <source>
        <dbReference type="EMBL" id="CCA19243.1"/>
    </source>
</evidence>
<reference evidence="4" key="2">
    <citation type="submission" date="2011-02" db="EMBL/GenBank/DDBJ databases">
        <authorList>
            <person name="MacLean D."/>
        </authorList>
    </citation>
    <scope>NUCLEOTIDE SEQUENCE</scope>
</reference>
<dbReference type="Pfam" id="PF13489">
    <property type="entry name" value="Methyltransf_23"/>
    <property type="match status" value="1"/>
</dbReference>
<gene>
    <name evidence="4" type="primary">AlNc14C66G4690</name>
    <name evidence="4" type="ORF">ALNC14_053860</name>
</gene>
<dbReference type="PANTHER" id="PTHR22809">
    <property type="entry name" value="METHYLTRANSFERASE-RELATED"/>
    <property type="match status" value="1"/>
</dbReference>
<keyword evidence="3 4" id="KW-0808">Transferase</keyword>
<evidence type="ECO:0000256" key="2">
    <source>
        <dbReference type="ARBA" id="ARBA00022603"/>
    </source>
</evidence>
<dbReference type="InterPro" id="IPR029063">
    <property type="entry name" value="SAM-dependent_MTases_sf"/>
</dbReference>
<evidence type="ECO:0000256" key="3">
    <source>
        <dbReference type="ARBA" id="ARBA00022679"/>
    </source>
</evidence>
<dbReference type="GO" id="GO:0032259">
    <property type="term" value="P:methylation"/>
    <property type="evidence" value="ECO:0007669"/>
    <property type="project" value="UniProtKB-KW"/>
</dbReference>
<accession>F0WDH1</accession>
<dbReference type="PANTHER" id="PTHR22809:SF5">
    <property type="entry name" value="TRNA N(3)-METHYLCYTIDINE METHYLTRANSFERASE METTL6"/>
    <property type="match status" value="1"/>
</dbReference>
<protein>
    <submittedName>
        <fullName evidence="4">Methyltransferase domaincontaining protein putative</fullName>
    </submittedName>
</protein>
<dbReference type="AlphaFoldDB" id="F0WDH1"/>
<dbReference type="CDD" id="cd02440">
    <property type="entry name" value="AdoMet_MTases"/>
    <property type="match status" value="1"/>
</dbReference>
<dbReference type="GO" id="GO:0008173">
    <property type="term" value="F:RNA methyltransferase activity"/>
    <property type="evidence" value="ECO:0007669"/>
    <property type="project" value="UniProtKB-ARBA"/>
</dbReference>
<sequence>MIGSRVPINRSIEALVETAGCCSNKLADDPNQIVCDDEWTEEREALAKAHLNKDTSIIPLFWQSTLKTHNPPNLINSTFLSDKYEMEASKNWDKFYKRNTTNFYKDRHYLDIVFPQLKAQSDQPQYLLEVGCGVGNAALPLLESNTNLHIIAVDFAPTAIELFKKQPLFEESRCTLALCDITKDDLRPLLPLNCLGVDYALVFFCLSGIHPSKMDAVALNIYNAIRPEGRVFLRDYGRYDQAQLRFKTGHKLEDNFYARGDNTRAYYFSTDEIERIFTQAGFQVVENKYIRRQYINRKQNIVRYRVWVHAVFQKPSIHALQSLEICP</sequence>
<name>F0WDH1_9STRA</name>
<dbReference type="Gene3D" id="3.40.50.150">
    <property type="entry name" value="Vaccinia Virus protein VP39"/>
    <property type="match status" value="1"/>
</dbReference>
<organism evidence="4">
    <name type="scientific">Albugo laibachii Nc14</name>
    <dbReference type="NCBI Taxonomy" id="890382"/>
    <lineage>
        <taxon>Eukaryota</taxon>
        <taxon>Sar</taxon>
        <taxon>Stramenopiles</taxon>
        <taxon>Oomycota</taxon>
        <taxon>Peronosporomycetes</taxon>
        <taxon>Albuginales</taxon>
        <taxon>Albuginaceae</taxon>
        <taxon>Albugo</taxon>
    </lineage>
</organism>
<reference evidence="4" key="1">
    <citation type="journal article" date="2011" name="PLoS Biol.">
        <title>Gene gain and loss during evolution of obligate parasitism in the white rust pathogen of Arabidopsis thaliana.</title>
        <authorList>
            <person name="Kemen E."/>
            <person name="Gardiner A."/>
            <person name="Schultz-Larsen T."/>
            <person name="Kemen A.C."/>
            <person name="Balmuth A.L."/>
            <person name="Robert-Seilaniantz A."/>
            <person name="Bailey K."/>
            <person name="Holub E."/>
            <person name="Studholme D.J."/>
            <person name="Maclean D."/>
            <person name="Jones J.D."/>
        </authorList>
    </citation>
    <scope>NUCLEOTIDE SEQUENCE</scope>
</reference>